<accession>A0ABS2SVU1</accession>
<gene>
    <name evidence="2" type="ORF">JOC54_002930</name>
</gene>
<dbReference type="CDD" id="cd15482">
    <property type="entry name" value="Sialidase_non-viral"/>
    <property type="match status" value="1"/>
</dbReference>
<evidence type="ECO:0000313" key="2">
    <source>
        <dbReference type="EMBL" id="MBM7839650.1"/>
    </source>
</evidence>
<keyword evidence="1" id="KW-0175">Coiled coil</keyword>
<evidence type="ECO:0000256" key="1">
    <source>
        <dbReference type="SAM" id="Coils"/>
    </source>
</evidence>
<dbReference type="SUPFAM" id="SSF50939">
    <property type="entry name" value="Sialidases"/>
    <property type="match status" value="1"/>
</dbReference>
<feature type="coiled-coil region" evidence="1">
    <location>
        <begin position="36"/>
        <end position="63"/>
    </location>
</feature>
<dbReference type="InterPro" id="IPR015943">
    <property type="entry name" value="WD40/YVTN_repeat-like_dom_sf"/>
</dbReference>
<proteinExistence type="predicted"/>
<comment type="caution">
    <text evidence="2">The sequence shown here is derived from an EMBL/GenBank/DDBJ whole genome shotgun (WGS) entry which is preliminary data.</text>
</comment>
<name>A0ABS2SVU1_9BACI</name>
<dbReference type="EMBL" id="JAFBCV010000009">
    <property type="protein sequence ID" value="MBM7839650.1"/>
    <property type="molecule type" value="Genomic_DNA"/>
</dbReference>
<reference evidence="2" key="1">
    <citation type="submission" date="2021-01" db="EMBL/GenBank/DDBJ databases">
        <title>Genomic Encyclopedia of Type Strains, Phase IV (KMG-IV): sequencing the most valuable type-strain genomes for metagenomic binning, comparative biology and taxonomic classification.</title>
        <authorList>
            <person name="Goeker M."/>
        </authorList>
    </citation>
    <scope>NUCLEOTIDE SEQUENCE</scope>
    <source>
        <strain evidence="2">DSM 21943</strain>
    </source>
</reference>
<keyword evidence="3" id="KW-1185">Reference proteome</keyword>
<sequence>MKKSIVGIAAACIGAGLIILVLLHEEMVSLPDQLTSEQVAEEIRALKKQREATEAHLANEEIDYSLANNQLHVTLNHGSDWIEVPVHPNSLFFGEGDVREGELQQGTYWMNEHRIAFLFHKPISLGEDGYSTAAETKLLYTSDQGETWEQSTVFEQMLPPRFQKIAFVTDSFGYIVLTSDKTMSSELTHLAITEDGGSSWKTTRTPDTHRLVADGGFVDEQLGFLSYGILTTDEPDLYVTTDGGTNWESATFTMPEAYQIHFVVAETPFYEDGDLLVYVRQGSDGDWNGGQSKGLFHSKDQGRTWQFVREVMPDEFD</sequence>
<dbReference type="Gene3D" id="2.130.10.10">
    <property type="entry name" value="YVTN repeat-like/Quinoprotein amine dehydrogenase"/>
    <property type="match status" value="1"/>
</dbReference>
<dbReference type="InterPro" id="IPR036278">
    <property type="entry name" value="Sialidase_sf"/>
</dbReference>
<protein>
    <submittedName>
        <fullName evidence="2">Photosystem II stability/assembly factor-like uncharacterized protein</fullName>
    </submittedName>
</protein>
<dbReference type="Proteomes" id="UP001179280">
    <property type="component" value="Unassembled WGS sequence"/>
</dbReference>
<evidence type="ECO:0000313" key="3">
    <source>
        <dbReference type="Proteomes" id="UP001179280"/>
    </source>
</evidence>
<dbReference type="RefSeq" id="WP_204466847.1">
    <property type="nucleotide sequence ID" value="NZ_JAFBCV010000009.1"/>
</dbReference>
<organism evidence="2 3">
    <name type="scientific">Shouchella xiaoxiensis</name>
    <dbReference type="NCBI Taxonomy" id="766895"/>
    <lineage>
        <taxon>Bacteria</taxon>
        <taxon>Bacillati</taxon>
        <taxon>Bacillota</taxon>
        <taxon>Bacilli</taxon>
        <taxon>Bacillales</taxon>
        <taxon>Bacillaceae</taxon>
        <taxon>Shouchella</taxon>
    </lineage>
</organism>